<feature type="transmembrane region" description="Helical" evidence="6">
    <location>
        <begin position="413"/>
        <end position="431"/>
    </location>
</feature>
<feature type="transmembrane region" description="Helical" evidence="6">
    <location>
        <begin position="321"/>
        <end position="338"/>
    </location>
</feature>
<feature type="transmembrane region" description="Helical" evidence="6">
    <location>
        <begin position="109"/>
        <end position="127"/>
    </location>
</feature>
<dbReference type="PANTHER" id="PTHR12778:SF10">
    <property type="entry name" value="MAJOR FACILITATOR SUPERFAMILY DOMAIN-CONTAINING PROTEIN 3"/>
    <property type="match status" value="1"/>
</dbReference>
<dbReference type="OrthoDB" id="9787815at2"/>
<reference evidence="7 8" key="1">
    <citation type="submission" date="2017-10" db="EMBL/GenBank/DDBJ databases">
        <title>Massilia psychrophilum sp. nov., a novel purple-pigmented bacterium isolated from Tianshan glacier, Xinjiang Municipality, China.</title>
        <authorList>
            <person name="Wang H."/>
        </authorList>
    </citation>
    <scope>NUCLEOTIDE SEQUENCE [LARGE SCALE GENOMIC DNA]</scope>
    <source>
        <strain evidence="7 8">JCM 30074</strain>
    </source>
</reference>
<accession>A0A2G8TAV9</accession>
<dbReference type="EMBL" id="PDOC01000016">
    <property type="protein sequence ID" value="PIL43196.1"/>
    <property type="molecule type" value="Genomic_DNA"/>
</dbReference>
<evidence type="ECO:0000313" key="8">
    <source>
        <dbReference type="Proteomes" id="UP000230390"/>
    </source>
</evidence>
<name>A0A2G8TAV9_9BURK</name>
<sequence>MTLTTNPPAAAVSLPAARHPLAWVPTLYLAQGLPFYAVALVAGLMFKSMGVPNEQIARWTGLLGLAWVFKALWSPFLELARSKKRVVVAFQMVGGASLAGVALALQLPAWFAVGIAFFAIVALASATHDIAADGLYIASLTARQQAAYAGWQGAFFNAAKFISLGGLVILAGHLETRIGVAPAWSVIFGLLGAAMAALGLYHLWALPATGERASGTSSGTSSSTSARGVAATLADVMRTFFAKRGIWVAILFIILFRAAEGQIQTIGPLFLRDAKEVGGLGLSTAEVGAVYGTAGTIAFLAGSIGGGYFTSALSLRRAMPWLILAMNLPNLVFYYLSVAQPSSLGVIALALGVEMFGYGFGFVGVILFIMQVVASGRYQTAHYALGTGFMQLGFVLFKVVSGDIQQALGYQHFFLWVIAAAVPVLVLSRFMRLEAEPSAA</sequence>
<evidence type="ECO:0000256" key="5">
    <source>
        <dbReference type="ARBA" id="ARBA00023136"/>
    </source>
</evidence>
<feature type="transmembrane region" description="Helical" evidence="6">
    <location>
        <begin position="85"/>
        <end position="103"/>
    </location>
</feature>
<dbReference type="GO" id="GO:0016020">
    <property type="term" value="C:membrane"/>
    <property type="evidence" value="ECO:0007669"/>
    <property type="project" value="UniProtKB-SubCell"/>
</dbReference>
<keyword evidence="2" id="KW-0813">Transport</keyword>
<feature type="transmembrane region" description="Helical" evidence="6">
    <location>
        <begin position="148"/>
        <end position="171"/>
    </location>
</feature>
<feature type="transmembrane region" description="Helical" evidence="6">
    <location>
        <begin position="21"/>
        <end position="44"/>
    </location>
</feature>
<keyword evidence="4 6" id="KW-1133">Transmembrane helix</keyword>
<dbReference type="InterPro" id="IPR004752">
    <property type="entry name" value="AmpG_permease/AT-1"/>
</dbReference>
<proteinExistence type="predicted"/>
<feature type="transmembrane region" description="Helical" evidence="6">
    <location>
        <begin position="290"/>
        <end position="309"/>
    </location>
</feature>
<dbReference type="RefSeq" id="WP_099791692.1">
    <property type="nucleotide sequence ID" value="NZ_JBHLYV010000095.1"/>
</dbReference>
<dbReference type="PANTHER" id="PTHR12778">
    <property type="entry name" value="SOLUTE CARRIER FAMILY 33 ACETYL-COA TRANSPORTER -RELATED"/>
    <property type="match status" value="1"/>
</dbReference>
<dbReference type="Gene3D" id="1.20.1250.20">
    <property type="entry name" value="MFS general substrate transporter like domains"/>
    <property type="match status" value="1"/>
</dbReference>
<evidence type="ECO:0000256" key="6">
    <source>
        <dbReference type="SAM" id="Phobius"/>
    </source>
</evidence>
<evidence type="ECO:0000256" key="1">
    <source>
        <dbReference type="ARBA" id="ARBA00004141"/>
    </source>
</evidence>
<feature type="transmembrane region" description="Helical" evidence="6">
    <location>
        <begin position="344"/>
        <end position="369"/>
    </location>
</feature>
<keyword evidence="8" id="KW-1185">Reference proteome</keyword>
<feature type="transmembrane region" description="Helical" evidence="6">
    <location>
        <begin position="246"/>
        <end position="270"/>
    </location>
</feature>
<evidence type="ECO:0000256" key="4">
    <source>
        <dbReference type="ARBA" id="ARBA00022989"/>
    </source>
</evidence>
<dbReference type="SUPFAM" id="SSF103473">
    <property type="entry name" value="MFS general substrate transporter"/>
    <property type="match status" value="1"/>
</dbReference>
<keyword evidence="5 6" id="KW-0472">Membrane</keyword>
<feature type="transmembrane region" description="Helical" evidence="6">
    <location>
        <begin position="183"/>
        <end position="204"/>
    </location>
</feature>
<dbReference type="AlphaFoldDB" id="A0A2G8TAV9"/>
<dbReference type="Proteomes" id="UP000230390">
    <property type="component" value="Unassembled WGS sequence"/>
</dbReference>
<organism evidence="7 8">
    <name type="scientific">Massilia eurypsychrophila</name>
    <dbReference type="NCBI Taxonomy" id="1485217"/>
    <lineage>
        <taxon>Bacteria</taxon>
        <taxon>Pseudomonadati</taxon>
        <taxon>Pseudomonadota</taxon>
        <taxon>Betaproteobacteria</taxon>
        <taxon>Burkholderiales</taxon>
        <taxon>Oxalobacteraceae</taxon>
        <taxon>Telluria group</taxon>
        <taxon>Massilia</taxon>
    </lineage>
</organism>
<comment type="caution">
    <text evidence="7">The sequence shown here is derived from an EMBL/GenBank/DDBJ whole genome shotgun (WGS) entry which is preliminary data.</text>
</comment>
<keyword evidence="3 6" id="KW-0812">Transmembrane</keyword>
<dbReference type="InterPro" id="IPR036259">
    <property type="entry name" value="MFS_trans_sf"/>
</dbReference>
<comment type="subcellular location">
    <subcellularLocation>
        <location evidence="1">Membrane</location>
        <topology evidence="1">Multi-pass membrane protein</topology>
    </subcellularLocation>
</comment>
<evidence type="ECO:0000256" key="3">
    <source>
        <dbReference type="ARBA" id="ARBA00022692"/>
    </source>
</evidence>
<evidence type="ECO:0000256" key="2">
    <source>
        <dbReference type="ARBA" id="ARBA00022448"/>
    </source>
</evidence>
<protein>
    <submittedName>
        <fullName evidence="7">MFS transporter</fullName>
    </submittedName>
</protein>
<gene>
    <name evidence="7" type="ORF">CR105_20605</name>
</gene>
<feature type="transmembrane region" description="Helical" evidence="6">
    <location>
        <begin position="56"/>
        <end position="73"/>
    </location>
</feature>
<evidence type="ECO:0000313" key="7">
    <source>
        <dbReference type="EMBL" id="PIL43196.1"/>
    </source>
</evidence>
<feature type="transmembrane region" description="Helical" evidence="6">
    <location>
        <begin position="381"/>
        <end position="401"/>
    </location>
</feature>